<reference evidence="2 3" key="1">
    <citation type="journal article" date="2023" name="Int. J. Syst. Evol. Microbiol.">
        <title>Methylocystis iwaonis sp. nov., a type II methane-oxidizing bacterium from surface soil of a rice paddy field in Japan, and emended description of the genus Methylocystis (ex Whittenbury et al. 1970) Bowman et al. 1993.</title>
        <authorList>
            <person name="Kaise H."/>
            <person name="Sawadogo J.B."/>
            <person name="Alam M.S."/>
            <person name="Ueno C."/>
            <person name="Dianou D."/>
            <person name="Shinjo R."/>
            <person name="Asakawa S."/>
        </authorList>
    </citation>
    <scope>NUCLEOTIDE SEQUENCE [LARGE SCALE GENOMIC DNA]</scope>
    <source>
        <strain evidence="2 3">SS37A-Re</strain>
    </source>
</reference>
<evidence type="ECO:0000313" key="3">
    <source>
        <dbReference type="Proteomes" id="UP001317629"/>
    </source>
</evidence>
<dbReference type="Gene3D" id="2.40.50.320">
    <property type="entry name" value="Copper binding periplasmic protein CusF"/>
    <property type="match status" value="1"/>
</dbReference>
<dbReference type="EMBL" id="AP027142">
    <property type="protein sequence ID" value="BDV33850.1"/>
    <property type="molecule type" value="Genomic_DNA"/>
</dbReference>
<feature type="signal peptide" evidence="1">
    <location>
        <begin position="1"/>
        <end position="27"/>
    </location>
</feature>
<evidence type="ECO:0000256" key="1">
    <source>
        <dbReference type="SAM" id="SignalP"/>
    </source>
</evidence>
<proteinExistence type="predicted"/>
<organism evidence="2 3">
    <name type="scientific">Methylocystis iwaonis</name>
    <dbReference type="NCBI Taxonomy" id="2885079"/>
    <lineage>
        <taxon>Bacteria</taxon>
        <taxon>Pseudomonadati</taxon>
        <taxon>Pseudomonadota</taxon>
        <taxon>Alphaproteobacteria</taxon>
        <taxon>Hyphomicrobiales</taxon>
        <taxon>Methylocystaceae</taxon>
        <taxon>Methylocystis</taxon>
    </lineage>
</organism>
<dbReference type="Pfam" id="PF11604">
    <property type="entry name" value="CusF_Ec"/>
    <property type="match status" value="1"/>
</dbReference>
<feature type="chain" id="PRO_5045744062" description="Copper-binding protein" evidence="1">
    <location>
        <begin position="28"/>
        <end position="115"/>
    </location>
</feature>
<evidence type="ECO:0008006" key="4">
    <source>
        <dbReference type="Google" id="ProtNLM"/>
    </source>
</evidence>
<dbReference type="InterPro" id="IPR042230">
    <property type="entry name" value="CusF_sf"/>
</dbReference>
<dbReference type="Proteomes" id="UP001317629">
    <property type="component" value="Chromosome"/>
</dbReference>
<dbReference type="InterPro" id="IPR021647">
    <property type="entry name" value="CusF_Ec"/>
</dbReference>
<protein>
    <recommendedName>
        <fullName evidence="4">Copper-binding protein</fullName>
    </recommendedName>
</protein>
<sequence length="115" mass="12134">MLETALRQVLKLAAALGLALAGVSSVAAQSPGRTQIAEAVEKATGQGVVEAVNEEERQLRITHDAIPALKWPPMTMAFKVAPGVRLEGLGPGAKVTFTLSKSSQGYVIDQIQRVQ</sequence>
<keyword evidence="3" id="KW-1185">Reference proteome</keyword>
<name>A0ABN6VF44_9HYPH</name>
<accession>A0ABN6VF44</accession>
<keyword evidence="1" id="KW-0732">Signal</keyword>
<evidence type="ECO:0000313" key="2">
    <source>
        <dbReference type="EMBL" id="BDV33850.1"/>
    </source>
</evidence>
<gene>
    <name evidence="2" type="ORF">SS37A_13790</name>
</gene>